<dbReference type="GO" id="GO:0006270">
    <property type="term" value="P:DNA replication initiation"/>
    <property type="evidence" value="ECO:0007669"/>
    <property type="project" value="TreeGrafter"/>
</dbReference>
<dbReference type="GeneID" id="36378546"/>
<organism evidence="9">
    <name type="scientific">Strongyloides ratti</name>
    <name type="common">Parasitic roundworm</name>
    <dbReference type="NCBI Taxonomy" id="34506"/>
    <lineage>
        <taxon>Eukaryota</taxon>
        <taxon>Metazoa</taxon>
        <taxon>Ecdysozoa</taxon>
        <taxon>Nematoda</taxon>
        <taxon>Chromadorea</taxon>
        <taxon>Rhabditida</taxon>
        <taxon>Tylenchina</taxon>
        <taxon>Panagrolaimomorpha</taxon>
        <taxon>Strongyloidoidea</taxon>
        <taxon>Strongyloididae</taxon>
        <taxon>Strongyloides</taxon>
    </lineage>
</organism>
<dbReference type="InterPro" id="IPR003959">
    <property type="entry name" value="ATPase_AAA_core"/>
</dbReference>
<keyword evidence="3 6" id="KW-0235">DNA replication</keyword>
<dbReference type="OrthoDB" id="1926878at2759"/>
<evidence type="ECO:0000313" key="9">
    <source>
        <dbReference type="EMBL" id="CEF66182.1"/>
    </source>
</evidence>
<evidence type="ECO:0000259" key="8">
    <source>
        <dbReference type="SMART" id="SM00382"/>
    </source>
</evidence>
<evidence type="ECO:0000256" key="1">
    <source>
        <dbReference type="ARBA" id="ARBA00004123"/>
    </source>
</evidence>
<reference evidence="9 10" key="1">
    <citation type="submission" date="2014-09" db="EMBL/GenBank/DDBJ databases">
        <authorList>
            <person name="Martin A.A."/>
        </authorList>
    </citation>
    <scope>NUCLEOTIDE SEQUENCE</scope>
    <source>
        <strain evidence="10">ED321</strain>
        <strain evidence="9">ED321 Heterogonic</strain>
    </source>
</reference>
<dbReference type="WBParaSite" id="SRAE_2000085200.1">
    <property type="protein sequence ID" value="SRAE_2000085200.1"/>
    <property type="gene ID" value="WBGene00261052"/>
</dbReference>
<feature type="domain" description="AAA+ ATPase" evidence="8">
    <location>
        <begin position="213"/>
        <end position="360"/>
    </location>
</feature>
<dbReference type="CTD" id="36378546"/>
<accession>A0A090L8Y8</accession>
<dbReference type="GO" id="GO:0005524">
    <property type="term" value="F:ATP binding"/>
    <property type="evidence" value="ECO:0007669"/>
    <property type="project" value="UniProtKB-KW"/>
</dbReference>
<evidence type="ECO:0000256" key="3">
    <source>
        <dbReference type="ARBA" id="ARBA00022705"/>
    </source>
</evidence>
<evidence type="ECO:0000313" key="10">
    <source>
        <dbReference type="Proteomes" id="UP000035682"/>
    </source>
</evidence>
<keyword evidence="6" id="KW-0547">Nucleotide-binding</keyword>
<dbReference type="EMBL" id="LN609529">
    <property type="protein sequence ID" value="CEF66182.1"/>
    <property type="molecule type" value="Genomic_DNA"/>
</dbReference>
<dbReference type="OMA" id="EVMIHLK"/>
<comment type="subunit">
    <text evidence="6">ORC is composed of six subunits.</text>
</comment>
<sequence>MTPKKLRSSRRRSVEEELRITRSRSRKDVLAKKNMKSPESPTKKILTEGFSTLSISNTGKKINEKKQTRSAARDLTNIIEPGKCFVTPLIISKTSKTVRKKSEPMTRSKRRTEIISKNDSSEIDFFANKSDSDDKIFSAKESESVSDECPTPTKKSKRNKNVTNKNGKKNENDFMNLLKSLHTSEIPSRLVCREDETNKIKTFVKAAISQSGTSSAMYISGVPGTGKTASTLQVLKELNGTKKKKFIYCYVNGMELPQPNKVFVEVYKTVFKSTRISPQNARRLLNEKFLSYENKIPVVILVDELDLLCTKKLDIIYDIFNWTTNPSARVSVIAIANTLDLPERLLNQRISSRLGANRICFQPYDHEQIAKIISKRVEGTTVISKDAINLASRKVAALNGDLRKALDVVSRATEIAMANNKNEVSISLVQQAIKESSSTIDVEYVRNLSIHEKQIFDACICQQLSSGLEEMSIYDTYQQYKRNCLEKEITPILLENFGKLINKMADCNLLYLNKFNGSILFRTFRLGMTVSEAKFCLENAGS</sequence>
<dbReference type="Pfam" id="PF17872">
    <property type="entry name" value="AAA_lid_10"/>
    <property type="match status" value="1"/>
</dbReference>
<proteinExistence type="inferred from homology"/>
<feature type="compositionally biased region" description="Basic residues" evidence="7">
    <location>
        <begin position="1"/>
        <end position="11"/>
    </location>
</feature>
<gene>
    <name evidence="9 11 12" type="ORF">SRAE_2000085200</name>
</gene>
<name>A0A090L8Y8_STRRB</name>
<keyword evidence="5 6" id="KW-0539">Nucleus</keyword>
<evidence type="ECO:0000256" key="6">
    <source>
        <dbReference type="RuleBase" id="RU365058"/>
    </source>
</evidence>
<dbReference type="InterPro" id="IPR050311">
    <property type="entry name" value="ORC1/CDC6"/>
</dbReference>
<dbReference type="STRING" id="34506.A0A090L8Y8"/>
<keyword evidence="10" id="KW-1185">Reference proteome</keyword>
<dbReference type="PANTHER" id="PTHR10763:SF23">
    <property type="entry name" value="ORIGIN RECOGNITION COMPLEX SUBUNIT 1"/>
    <property type="match status" value="1"/>
</dbReference>
<dbReference type="SMART" id="SM00382">
    <property type="entry name" value="AAA"/>
    <property type="match status" value="1"/>
</dbReference>
<dbReference type="GO" id="GO:0016887">
    <property type="term" value="F:ATP hydrolysis activity"/>
    <property type="evidence" value="ECO:0007669"/>
    <property type="project" value="InterPro"/>
</dbReference>
<dbReference type="GO" id="GO:0003688">
    <property type="term" value="F:DNA replication origin binding"/>
    <property type="evidence" value="ECO:0007669"/>
    <property type="project" value="TreeGrafter"/>
</dbReference>
<comment type="function">
    <text evidence="6">Component of the origin recognition complex (ORC) that binds origins of replication. DNA-binding is ATP-dependent, however specific DNA sequences that define origins of replication have not been identified so far. ORC is required to assemble the pre-replication complex necessary to initiate DNA replication.</text>
</comment>
<protein>
    <recommendedName>
        <fullName evidence="6">Origin recognition complex subunit 1</fullName>
    </recommendedName>
</protein>
<evidence type="ECO:0000256" key="2">
    <source>
        <dbReference type="ARBA" id="ARBA00008398"/>
    </source>
</evidence>
<dbReference type="Pfam" id="PF00004">
    <property type="entry name" value="AAA"/>
    <property type="match status" value="1"/>
</dbReference>
<evidence type="ECO:0000313" key="11">
    <source>
        <dbReference type="WBParaSite" id="SRAE_2000085200.1"/>
    </source>
</evidence>
<comment type="subcellular location">
    <subcellularLocation>
        <location evidence="1 6">Nucleus</location>
    </subcellularLocation>
</comment>
<dbReference type="GO" id="GO:0033314">
    <property type="term" value="P:mitotic DNA replication checkpoint signaling"/>
    <property type="evidence" value="ECO:0007669"/>
    <property type="project" value="TreeGrafter"/>
</dbReference>
<evidence type="ECO:0000256" key="4">
    <source>
        <dbReference type="ARBA" id="ARBA00023125"/>
    </source>
</evidence>
<dbReference type="Proteomes" id="UP000035682">
    <property type="component" value="Unplaced"/>
</dbReference>
<dbReference type="AlphaFoldDB" id="A0A090L8Y8"/>
<evidence type="ECO:0000256" key="5">
    <source>
        <dbReference type="ARBA" id="ARBA00023242"/>
    </source>
</evidence>
<reference evidence="11" key="2">
    <citation type="submission" date="2020-12" db="UniProtKB">
        <authorList>
            <consortium name="WormBaseParasite"/>
        </authorList>
    </citation>
    <scope>IDENTIFICATION</scope>
</reference>
<evidence type="ECO:0000256" key="7">
    <source>
        <dbReference type="SAM" id="MobiDB-lite"/>
    </source>
</evidence>
<dbReference type="SUPFAM" id="SSF52540">
    <property type="entry name" value="P-loop containing nucleoside triphosphate hydrolases"/>
    <property type="match status" value="1"/>
</dbReference>
<keyword evidence="6" id="KW-0067">ATP-binding</keyword>
<dbReference type="Gene3D" id="3.40.50.300">
    <property type="entry name" value="P-loop containing nucleotide triphosphate hydrolases"/>
    <property type="match status" value="1"/>
</dbReference>
<keyword evidence="4 6" id="KW-0238">DNA-binding</keyword>
<comment type="similarity">
    <text evidence="2 6">Belongs to the ORC1 family.</text>
</comment>
<dbReference type="GO" id="GO:0005664">
    <property type="term" value="C:nuclear origin of replication recognition complex"/>
    <property type="evidence" value="ECO:0007669"/>
    <property type="project" value="TreeGrafter"/>
</dbReference>
<dbReference type="InterPro" id="IPR027417">
    <property type="entry name" value="P-loop_NTPase"/>
</dbReference>
<feature type="region of interest" description="Disordered" evidence="7">
    <location>
        <begin position="138"/>
        <end position="171"/>
    </location>
</feature>
<feature type="compositionally biased region" description="Basic and acidic residues" evidence="7">
    <location>
        <begin position="12"/>
        <end position="31"/>
    </location>
</feature>
<dbReference type="PANTHER" id="PTHR10763">
    <property type="entry name" value="CELL DIVISION CONTROL PROTEIN 6-RELATED"/>
    <property type="match status" value="1"/>
</dbReference>
<feature type="region of interest" description="Disordered" evidence="7">
    <location>
        <begin position="1"/>
        <end position="42"/>
    </location>
</feature>
<dbReference type="InterPro" id="IPR003593">
    <property type="entry name" value="AAA+_ATPase"/>
</dbReference>
<dbReference type="InterPro" id="IPR041083">
    <property type="entry name" value="AAA_lid_10"/>
</dbReference>
<evidence type="ECO:0000313" key="12">
    <source>
        <dbReference type="WormBase" id="SRAE_2000085200"/>
    </source>
</evidence>
<dbReference type="RefSeq" id="XP_024505382.1">
    <property type="nucleotide sequence ID" value="XM_024651734.1"/>
</dbReference>
<dbReference type="WormBase" id="SRAE_2000085200">
    <property type="protein sequence ID" value="SRP00293"/>
    <property type="gene ID" value="WBGene00261052"/>
</dbReference>
<dbReference type="CDD" id="cd00009">
    <property type="entry name" value="AAA"/>
    <property type="match status" value="1"/>
</dbReference>